<gene>
    <name evidence="2" type="ORF">PENANT_c031G01672</name>
</gene>
<feature type="compositionally biased region" description="Low complexity" evidence="1">
    <location>
        <begin position="285"/>
        <end position="300"/>
    </location>
</feature>
<evidence type="ECO:0000313" key="3">
    <source>
        <dbReference type="Proteomes" id="UP000191672"/>
    </source>
</evidence>
<accession>A0A1V6PV17</accession>
<feature type="compositionally biased region" description="Polar residues" evidence="1">
    <location>
        <begin position="262"/>
        <end position="271"/>
    </location>
</feature>
<dbReference type="Pfam" id="PF10295">
    <property type="entry name" value="DUF2406"/>
    <property type="match status" value="1"/>
</dbReference>
<feature type="compositionally biased region" description="Basic residues" evidence="1">
    <location>
        <begin position="419"/>
        <end position="428"/>
    </location>
</feature>
<comment type="caution">
    <text evidence="2">The sequence shown here is derived from an EMBL/GenBank/DDBJ whole genome shotgun (WGS) entry which is preliminary data.</text>
</comment>
<protein>
    <recommendedName>
        <fullName evidence="4">DUF2406 domain-containing protein</fullName>
    </recommendedName>
</protein>
<dbReference type="PANTHER" id="PTHR28186">
    <property type="entry name" value="MEIOTICALLY UP-REGULATED GENE 9 PROTEIN"/>
    <property type="match status" value="1"/>
</dbReference>
<organism evidence="2 3">
    <name type="scientific">Penicillium antarcticum</name>
    <dbReference type="NCBI Taxonomy" id="416450"/>
    <lineage>
        <taxon>Eukaryota</taxon>
        <taxon>Fungi</taxon>
        <taxon>Dikarya</taxon>
        <taxon>Ascomycota</taxon>
        <taxon>Pezizomycotina</taxon>
        <taxon>Eurotiomycetes</taxon>
        <taxon>Eurotiomycetidae</taxon>
        <taxon>Eurotiales</taxon>
        <taxon>Aspergillaceae</taxon>
        <taxon>Penicillium</taxon>
    </lineage>
</organism>
<feature type="compositionally biased region" description="Low complexity" evidence="1">
    <location>
        <begin position="235"/>
        <end position="250"/>
    </location>
</feature>
<dbReference type="InterPro" id="IPR018809">
    <property type="entry name" value="DUF2406"/>
</dbReference>
<proteinExistence type="predicted"/>
<feature type="region of interest" description="Disordered" evidence="1">
    <location>
        <begin position="53"/>
        <end position="106"/>
    </location>
</feature>
<feature type="compositionally biased region" description="Basic and acidic residues" evidence="1">
    <location>
        <begin position="406"/>
        <end position="418"/>
    </location>
</feature>
<dbReference type="EMBL" id="MDYN01000031">
    <property type="protein sequence ID" value="OQD80879.1"/>
    <property type="molecule type" value="Genomic_DNA"/>
</dbReference>
<evidence type="ECO:0000313" key="2">
    <source>
        <dbReference type="EMBL" id="OQD80879.1"/>
    </source>
</evidence>
<dbReference type="PANTHER" id="PTHR28186:SF1">
    <property type="entry name" value="MEIOTICALLY UP-REGULATED GENE 9 PROTEIN"/>
    <property type="match status" value="1"/>
</dbReference>
<name>A0A1V6PV17_9EURO</name>
<evidence type="ECO:0000256" key="1">
    <source>
        <dbReference type="SAM" id="MobiDB-lite"/>
    </source>
</evidence>
<evidence type="ECO:0008006" key="4">
    <source>
        <dbReference type="Google" id="ProtNLM"/>
    </source>
</evidence>
<dbReference type="AlphaFoldDB" id="A0A1V6PV17"/>
<feature type="compositionally biased region" description="Polar residues" evidence="1">
    <location>
        <begin position="200"/>
        <end position="234"/>
    </location>
</feature>
<reference evidence="3" key="1">
    <citation type="journal article" date="2017" name="Nat. Microbiol.">
        <title>Global analysis of biosynthetic gene clusters reveals vast potential of secondary metabolite production in Penicillium species.</title>
        <authorList>
            <person name="Nielsen J.C."/>
            <person name="Grijseels S."/>
            <person name="Prigent S."/>
            <person name="Ji B."/>
            <person name="Dainat J."/>
            <person name="Nielsen K.F."/>
            <person name="Frisvad J.C."/>
            <person name="Workman M."/>
            <person name="Nielsen J."/>
        </authorList>
    </citation>
    <scope>NUCLEOTIDE SEQUENCE [LARGE SCALE GENOMIC DNA]</scope>
    <source>
        <strain evidence="3">IBT 31811</strain>
    </source>
</reference>
<dbReference type="Proteomes" id="UP000191672">
    <property type="component" value="Unassembled WGS sequence"/>
</dbReference>
<sequence>MEFPVSSGAGTVAWGLGPGDESLKISIHRLYTLGTSTHSTADHNRFRPALISDASTKFGGPTKMAAPQPQRSRGFSVKSDKSLSKESGTSSHKRGPSESSQEKARRNLHTKADPLIAMNEIQPSMMALEKSNLGSLREMEHKDQFGNVITDPDLSNPTRPRFERPLDTIRSFEAAIYGSSRAAYARTEDAGSQMGDFSRRTSYYGGQTNHRLDQQNPYNSQSRPDSVINAYQNTPQGPENPYPYNNGNNRSSRRPQYPRGASVSTAASPISQDPHYGNIANTMHNNNNQYGYPQQGNGYQRSYDNVTALSGSGSGNTDPYQTTDPSSLNSSNDQLQQQVLHQQRMDERAQAEYGFNGFGSGPHLKGSQQAQPVGDPNWGGPVGGRPAPAPPAHSPLASGGGSGVLQKKESQSGGDKRKSWFKRRFSKD</sequence>
<feature type="compositionally biased region" description="Polar residues" evidence="1">
    <location>
        <begin position="302"/>
        <end position="325"/>
    </location>
</feature>
<feature type="region of interest" description="Disordered" evidence="1">
    <location>
        <begin position="184"/>
        <end position="428"/>
    </location>
</feature>
<keyword evidence="3" id="KW-1185">Reference proteome</keyword>
<feature type="compositionally biased region" description="Low complexity" evidence="1">
    <location>
        <begin position="326"/>
        <end position="342"/>
    </location>
</feature>